<dbReference type="Proteomes" id="UP001055247">
    <property type="component" value="Unassembled WGS sequence"/>
</dbReference>
<evidence type="ECO:0000313" key="2">
    <source>
        <dbReference type="Proteomes" id="UP001055247"/>
    </source>
</evidence>
<dbReference type="EMBL" id="BPQO01000004">
    <property type="protein sequence ID" value="GJD87813.1"/>
    <property type="molecule type" value="Genomic_DNA"/>
</dbReference>
<organism evidence="1 2">
    <name type="scientific">Methylobacterium hispanicum</name>
    <dbReference type="NCBI Taxonomy" id="270350"/>
    <lineage>
        <taxon>Bacteria</taxon>
        <taxon>Pseudomonadati</taxon>
        <taxon>Pseudomonadota</taxon>
        <taxon>Alphaproteobacteria</taxon>
        <taxon>Hyphomicrobiales</taxon>
        <taxon>Methylobacteriaceae</taxon>
        <taxon>Methylobacterium</taxon>
    </lineage>
</organism>
<name>A0AAV4ZIT6_9HYPH</name>
<keyword evidence="2" id="KW-1185">Reference proteome</keyword>
<evidence type="ECO:0000313" key="1">
    <source>
        <dbReference type="EMBL" id="GJD87813.1"/>
    </source>
</evidence>
<proteinExistence type="predicted"/>
<reference evidence="1" key="2">
    <citation type="submission" date="2021-08" db="EMBL/GenBank/DDBJ databases">
        <authorList>
            <person name="Tani A."/>
            <person name="Ola A."/>
            <person name="Ogura Y."/>
            <person name="Katsura K."/>
            <person name="Hayashi T."/>
        </authorList>
    </citation>
    <scope>NUCLEOTIDE SEQUENCE</scope>
    <source>
        <strain evidence="1">DSM 16372</strain>
    </source>
</reference>
<sequence length="347" mass="38086">MRAPDDHRPSPVCLEVMATVLAESRKDGCRERIRVIVPCPIREFEALPVVGRFLLARGKEIVRFGLDGRPFGRHEELHDYGSTFRTPAGNFAGPWCTEILGRELPKPAKSEPQLPSTAQAAKGRIGDPALAAAWNLNLDAARIAAIEERAAADFAVCAGELLTVAPFPRWSVSGDGARIELVKASDEILHEENFVAAERLCAAEEIAALRSGERGLATCRGRVVDLDVAYQTDRDEVFLARGVGQFFAERFRIRVQELPSDLVRAWHDVASGTRMRRDGDPAQAVDLIASSFRLMAAFEAHPELSGRTKPHPDPWWQRIRDRIVHVEGLGSQVVPGPLATASGSPRL</sequence>
<accession>A0AAV4ZIT6</accession>
<dbReference type="AlphaFoldDB" id="A0AAV4ZIT6"/>
<gene>
    <name evidence="1" type="ORF">BHAOGJBA_1318</name>
</gene>
<reference evidence="1" key="1">
    <citation type="journal article" date="2016" name="Front. Microbiol.">
        <title>Genome Sequence of the Piezophilic, Mesophilic Sulfate-Reducing Bacterium Desulfovibrio indicus J2T.</title>
        <authorList>
            <person name="Cao J."/>
            <person name="Maignien L."/>
            <person name="Shao Z."/>
            <person name="Alain K."/>
            <person name="Jebbar M."/>
        </authorList>
    </citation>
    <scope>NUCLEOTIDE SEQUENCE</scope>
    <source>
        <strain evidence="1">DSM 16372</strain>
    </source>
</reference>
<comment type="caution">
    <text evidence="1">The sequence shown here is derived from an EMBL/GenBank/DDBJ whole genome shotgun (WGS) entry which is preliminary data.</text>
</comment>
<protein>
    <submittedName>
        <fullName evidence="1">Uncharacterized protein</fullName>
    </submittedName>
</protein>